<dbReference type="EMBL" id="JAODUO010001263">
    <property type="protein sequence ID" value="KAK2167736.1"/>
    <property type="molecule type" value="Genomic_DNA"/>
</dbReference>
<protein>
    <submittedName>
        <fullName evidence="1">Uncharacterized protein</fullName>
    </submittedName>
</protein>
<accession>A0AAD9KAS4</accession>
<proteinExistence type="predicted"/>
<organism evidence="1 2">
    <name type="scientific">Ridgeia piscesae</name>
    <name type="common">Tubeworm</name>
    <dbReference type="NCBI Taxonomy" id="27915"/>
    <lineage>
        <taxon>Eukaryota</taxon>
        <taxon>Metazoa</taxon>
        <taxon>Spiralia</taxon>
        <taxon>Lophotrochozoa</taxon>
        <taxon>Annelida</taxon>
        <taxon>Polychaeta</taxon>
        <taxon>Sedentaria</taxon>
        <taxon>Canalipalpata</taxon>
        <taxon>Sabellida</taxon>
        <taxon>Siboglinidae</taxon>
        <taxon>Ridgeia</taxon>
    </lineage>
</organism>
<evidence type="ECO:0000313" key="1">
    <source>
        <dbReference type="EMBL" id="KAK2167736.1"/>
    </source>
</evidence>
<dbReference type="Proteomes" id="UP001209878">
    <property type="component" value="Unassembled WGS sequence"/>
</dbReference>
<dbReference type="PANTHER" id="PTHR21301">
    <property type="entry name" value="REVERSE TRANSCRIPTASE"/>
    <property type="match status" value="1"/>
</dbReference>
<sequence>MVILPYVKGIKELVQLIQKHHEITTAVRPHRNLRKILVHPKDKVEDRSKTNCVYQIPWNTCDMSYISETGRTFGTRLDEHKKEVKTITTRRFTWEKRKWSTNVEHKLAITDRADRHNCVTDWEGRKWRTETDRCVRWIKDAIWIRKIAPTTNRYEEGYSLSHVWESDRHAIWRAVKILFLMSMRVKND</sequence>
<comment type="caution">
    <text evidence="1">The sequence shown here is derived from an EMBL/GenBank/DDBJ whole genome shotgun (WGS) entry which is preliminary data.</text>
</comment>
<reference evidence="1" key="1">
    <citation type="journal article" date="2023" name="Mol. Biol. Evol.">
        <title>Third-Generation Sequencing Reveals the Adaptive Role of the Epigenome in Three Deep-Sea Polychaetes.</title>
        <authorList>
            <person name="Perez M."/>
            <person name="Aroh O."/>
            <person name="Sun Y."/>
            <person name="Lan Y."/>
            <person name="Juniper S.K."/>
            <person name="Young C.R."/>
            <person name="Angers B."/>
            <person name="Qian P.Y."/>
        </authorList>
    </citation>
    <scope>NUCLEOTIDE SEQUENCE</scope>
    <source>
        <strain evidence="1">R07B-5</strain>
    </source>
</reference>
<dbReference type="AlphaFoldDB" id="A0AAD9KAS4"/>
<evidence type="ECO:0000313" key="2">
    <source>
        <dbReference type="Proteomes" id="UP001209878"/>
    </source>
</evidence>
<keyword evidence="2" id="KW-1185">Reference proteome</keyword>
<gene>
    <name evidence="1" type="ORF">NP493_1262g00033</name>
</gene>
<dbReference type="PANTHER" id="PTHR21301:SF11">
    <property type="entry name" value="GIY-YIG DOMAIN-CONTAINING PROTEIN"/>
    <property type="match status" value="1"/>
</dbReference>
<name>A0AAD9KAS4_RIDPI</name>